<dbReference type="InterPro" id="IPR026025">
    <property type="entry name" value="FAS_alpha_yeast"/>
</dbReference>
<comment type="caution">
    <text evidence="18">The sequence shown here is derived from an EMBL/GenBank/DDBJ whole genome shotgun (WGS) entry which is preliminary data.</text>
</comment>
<evidence type="ECO:0000256" key="4">
    <source>
        <dbReference type="ARBA" id="ARBA00014008"/>
    </source>
</evidence>
<dbReference type="OrthoDB" id="5304988at2759"/>
<dbReference type="FunFam" id="3.90.25.70:FF:000001">
    <property type="entry name" value="Fatty acid synthase subunit alpha"/>
    <property type="match status" value="1"/>
</dbReference>
<evidence type="ECO:0000256" key="16">
    <source>
        <dbReference type="SAM" id="MobiDB-lite"/>
    </source>
</evidence>
<dbReference type="InterPro" id="IPR041550">
    <property type="entry name" value="FASI_helical"/>
</dbReference>
<keyword evidence="11" id="KW-0275">Fatty acid biosynthesis</keyword>
<dbReference type="SUPFAM" id="SSF52151">
    <property type="entry name" value="FabD/lysophospholipase-like"/>
    <property type="match status" value="1"/>
</dbReference>
<dbReference type="InterPro" id="IPR047224">
    <property type="entry name" value="FAS_alpha_su_C"/>
</dbReference>
<comment type="similarity">
    <text evidence="1 13">Belongs to the thiolase-like superfamily. Fungal fatty acid synthetase subunit alpha family.</text>
</comment>
<dbReference type="PANTHER" id="PTHR10982">
    <property type="entry name" value="MALONYL COA-ACYL CARRIER PROTEIN TRANSACYLASE"/>
    <property type="match status" value="1"/>
</dbReference>
<evidence type="ECO:0000256" key="14">
    <source>
        <dbReference type="PIRSR" id="PIRSR000454-1"/>
    </source>
</evidence>
<dbReference type="CDD" id="cd08950">
    <property type="entry name" value="KR_fFAS_SDR_c_like"/>
    <property type="match status" value="1"/>
</dbReference>
<dbReference type="InterPro" id="IPR036291">
    <property type="entry name" value="NAD(P)-bd_dom_sf"/>
</dbReference>
<dbReference type="Proteomes" id="UP000799439">
    <property type="component" value="Unassembled WGS sequence"/>
</dbReference>
<name>A0A9P4MGS9_9PEZI</name>
<dbReference type="Gene3D" id="3.90.25.70">
    <property type="match status" value="1"/>
</dbReference>
<organism evidence="18 19">
    <name type="scientific">Myriangium duriaei CBS 260.36</name>
    <dbReference type="NCBI Taxonomy" id="1168546"/>
    <lineage>
        <taxon>Eukaryota</taxon>
        <taxon>Fungi</taxon>
        <taxon>Dikarya</taxon>
        <taxon>Ascomycota</taxon>
        <taxon>Pezizomycotina</taxon>
        <taxon>Dothideomycetes</taxon>
        <taxon>Dothideomycetidae</taxon>
        <taxon>Myriangiales</taxon>
        <taxon>Myriangiaceae</taxon>
        <taxon>Myriangium</taxon>
    </lineage>
</organism>
<dbReference type="Pfam" id="PF02801">
    <property type="entry name" value="Ketoacyl-synt_C"/>
    <property type="match status" value="1"/>
</dbReference>
<dbReference type="Gene3D" id="3.40.47.10">
    <property type="match status" value="1"/>
</dbReference>
<keyword evidence="8" id="KW-0276">Fatty acid metabolism</keyword>
<dbReference type="EC" id="2.3.1.41" evidence="3"/>
<dbReference type="Pfam" id="PF00109">
    <property type="entry name" value="ketoacyl-synt"/>
    <property type="match status" value="1"/>
</dbReference>
<protein>
    <recommendedName>
        <fullName evidence="4">Fatty acid synthase subunit alpha</fullName>
        <ecNumber evidence="2">1.1.1.100</ecNumber>
        <ecNumber evidence="3">2.3.1.41</ecNumber>
    </recommendedName>
</protein>
<keyword evidence="11" id="KW-0443">Lipid metabolism</keyword>
<dbReference type="InterPro" id="IPR020841">
    <property type="entry name" value="PKS_Beta-ketoAc_synthase_dom"/>
</dbReference>
<proteinExistence type="inferred from homology"/>
<dbReference type="InterPro" id="IPR014030">
    <property type="entry name" value="Ketoacyl_synth_N"/>
</dbReference>
<comment type="catalytic activity">
    <reaction evidence="12">
        <text>a (3R)-hydroxyacyl-[ACP] + NADP(+) = a 3-oxoacyl-[ACP] + NADPH + H(+)</text>
        <dbReference type="Rhea" id="RHEA:17397"/>
        <dbReference type="Rhea" id="RHEA-COMP:9916"/>
        <dbReference type="Rhea" id="RHEA-COMP:9945"/>
        <dbReference type="ChEBI" id="CHEBI:15378"/>
        <dbReference type="ChEBI" id="CHEBI:57783"/>
        <dbReference type="ChEBI" id="CHEBI:58349"/>
        <dbReference type="ChEBI" id="CHEBI:78776"/>
        <dbReference type="ChEBI" id="CHEBI:78827"/>
        <dbReference type="EC" id="1.1.1.100"/>
    </reaction>
</comment>
<feature type="active site" description="For beta-ketoacyl synthase activity" evidence="14">
    <location>
        <position position="1192"/>
    </location>
</feature>
<dbReference type="FunFam" id="3.30.70.2490:FF:000001">
    <property type="entry name" value="Fatty acid synthase subunit alpha"/>
    <property type="match status" value="1"/>
</dbReference>
<keyword evidence="6" id="KW-0597">Phosphoprotein</keyword>
<evidence type="ECO:0000256" key="8">
    <source>
        <dbReference type="ARBA" id="ARBA00022832"/>
    </source>
</evidence>
<keyword evidence="19" id="KW-1185">Reference proteome</keyword>
<reference evidence="18" key="1">
    <citation type="journal article" date="2020" name="Stud. Mycol.">
        <title>101 Dothideomycetes genomes: a test case for predicting lifestyles and emergence of pathogens.</title>
        <authorList>
            <person name="Haridas S."/>
            <person name="Albert R."/>
            <person name="Binder M."/>
            <person name="Bloem J."/>
            <person name="Labutti K."/>
            <person name="Salamov A."/>
            <person name="Andreopoulos B."/>
            <person name="Baker S."/>
            <person name="Barry K."/>
            <person name="Bills G."/>
            <person name="Bluhm B."/>
            <person name="Cannon C."/>
            <person name="Castanera R."/>
            <person name="Culley D."/>
            <person name="Daum C."/>
            <person name="Ezra D."/>
            <person name="Gonzalez J."/>
            <person name="Henrissat B."/>
            <person name="Kuo A."/>
            <person name="Liang C."/>
            <person name="Lipzen A."/>
            <person name="Lutzoni F."/>
            <person name="Magnuson J."/>
            <person name="Mondo S."/>
            <person name="Nolan M."/>
            <person name="Ohm R."/>
            <person name="Pangilinan J."/>
            <person name="Park H.-J."/>
            <person name="Ramirez L."/>
            <person name="Alfaro M."/>
            <person name="Sun H."/>
            <person name="Tritt A."/>
            <person name="Yoshinaga Y."/>
            <person name="Zwiers L.-H."/>
            <person name="Turgeon B."/>
            <person name="Goodwin S."/>
            <person name="Spatafora J."/>
            <person name="Crous P."/>
            <person name="Grigoriev I."/>
        </authorList>
    </citation>
    <scope>NUCLEOTIDE SEQUENCE</scope>
    <source>
        <strain evidence="18">CBS 260.36</strain>
    </source>
</reference>
<dbReference type="GO" id="GO:0008897">
    <property type="term" value="F:holo-[acyl-carrier-protein] synthase activity"/>
    <property type="evidence" value="ECO:0007669"/>
    <property type="project" value="InterPro"/>
</dbReference>
<evidence type="ECO:0000256" key="11">
    <source>
        <dbReference type="ARBA" id="ARBA00023160"/>
    </source>
</evidence>
<dbReference type="GO" id="GO:0004316">
    <property type="term" value="F:3-oxoacyl-[acyl-carrier-protein] reductase (NADPH) activity"/>
    <property type="evidence" value="ECO:0007669"/>
    <property type="project" value="UniProtKB-EC"/>
</dbReference>
<evidence type="ECO:0000256" key="10">
    <source>
        <dbReference type="ARBA" id="ARBA00023002"/>
    </source>
</evidence>
<dbReference type="Pfam" id="PF18325">
    <property type="entry name" value="Fas_alpha_ACP"/>
    <property type="match status" value="1"/>
</dbReference>
<dbReference type="GO" id="GO:0005835">
    <property type="term" value="C:fatty acid synthase complex"/>
    <property type="evidence" value="ECO:0007669"/>
    <property type="project" value="InterPro"/>
</dbReference>
<keyword evidence="11" id="KW-0444">Lipid biosynthesis</keyword>
<dbReference type="EMBL" id="ML996091">
    <property type="protein sequence ID" value="KAF2149264.1"/>
    <property type="molecule type" value="Genomic_DNA"/>
</dbReference>
<evidence type="ECO:0000256" key="5">
    <source>
        <dbReference type="ARBA" id="ARBA00022450"/>
    </source>
</evidence>
<evidence type="ECO:0000256" key="2">
    <source>
        <dbReference type="ARBA" id="ARBA00012948"/>
    </source>
</evidence>
<dbReference type="PIRSF" id="PIRSF000454">
    <property type="entry name" value="FAS_yeast_alpha"/>
    <property type="match status" value="1"/>
</dbReference>
<keyword evidence="7 13" id="KW-0808">Transferase</keyword>
<keyword evidence="9" id="KW-0521">NADP</keyword>
<evidence type="ECO:0000313" key="18">
    <source>
        <dbReference type="EMBL" id="KAF2149264.1"/>
    </source>
</evidence>
<dbReference type="Pfam" id="PF18314">
    <property type="entry name" value="FAS_I_H"/>
    <property type="match status" value="1"/>
</dbReference>
<evidence type="ECO:0000256" key="15">
    <source>
        <dbReference type="PIRSR" id="PIRSR000454-4"/>
    </source>
</evidence>
<evidence type="ECO:0000256" key="12">
    <source>
        <dbReference type="ARBA" id="ARBA00048508"/>
    </source>
</evidence>
<dbReference type="InterPro" id="IPR018201">
    <property type="entry name" value="Ketoacyl_synth_AS"/>
</dbReference>
<dbReference type="InterPro" id="IPR040899">
    <property type="entry name" value="Fas_alpha_ACP"/>
</dbReference>
<dbReference type="Gene3D" id="6.10.140.1410">
    <property type="match status" value="1"/>
</dbReference>
<evidence type="ECO:0000256" key="13">
    <source>
        <dbReference type="PIRNR" id="PIRNR000454"/>
    </source>
</evidence>
<dbReference type="Gene3D" id="3.40.50.720">
    <property type="entry name" value="NAD(P)-binding Rossmann-like Domain"/>
    <property type="match status" value="2"/>
</dbReference>
<dbReference type="GO" id="GO:0044550">
    <property type="term" value="P:secondary metabolite biosynthetic process"/>
    <property type="evidence" value="ECO:0007669"/>
    <property type="project" value="UniProtKB-ARBA"/>
</dbReference>
<dbReference type="InterPro" id="IPR016039">
    <property type="entry name" value="Thiolase-like"/>
</dbReference>
<dbReference type="PANTHER" id="PTHR10982:SF21">
    <property type="entry name" value="FATTY ACID SYNTHASE SUBUNIT BETA"/>
    <property type="match status" value="1"/>
</dbReference>
<evidence type="ECO:0000256" key="3">
    <source>
        <dbReference type="ARBA" id="ARBA00013191"/>
    </source>
</evidence>
<evidence type="ECO:0000256" key="9">
    <source>
        <dbReference type="ARBA" id="ARBA00022857"/>
    </source>
</evidence>
<dbReference type="CDD" id="cd00828">
    <property type="entry name" value="elong_cond_enzymes"/>
    <property type="match status" value="1"/>
</dbReference>
<dbReference type="PROSITE" id="PS52004">
    <property type="entry name" value="KS3_2"/>
    <property type="match status" value="1"/>
</dbReference>
<dbReference type="Gene3D" id="3.30.70.2490">
    <property type="match status" value="1"/>
</dbReference>
<evidence type="ECO:0000259" key="17">
    <source>
        <dbReference type="PROSITE" id="PS52004"/>
    </source>
</evidence>
<dbReference type="InterPro" id="IPR014031">
    <property type="entry name" value="Ketoacyl_synth_C"/>
</dbReference>
<keyword evidence="10" id="KW-0560">Oxidoreductase</keyword>
<feature type="modified residue" description="O-(pantetheine 4'-phosphoryl)serine" evidence="15">
    <location>
        <position position="177"/>
    </location>
</feature>
<evidence type="ECO:0000256" key="7">
    <source>
        <dbReference type="ARBA" id="ARBA00022679"/>
    </source>
</evidence>
<feature type="domain" description="Ketosynthase family 3 (KS3)" evidence="17">
    <location>
        <begin position="1009"/>
        <end position="1535"/>
    </location>
</feature>
<feature type="compositionally biased region" description="Polar residues" evidence="16">
    <location>
        <begin position="1250"/>
        <end position="1260"/>
    </location>
</feature>
<dbReference type="SUPFAM" id="SSF53901">
    <property type="entry name" value="Thiolase-like"/>
    <property type="match status" value="2"/>
</dbReference>
<dbReference type="PROSITE" id="PS00606">
    <property type="entry name" value="KS3_1"/>
    <property type="match status" value="1"/>
</dbReference>
<evidence type="ECO:0000313" key="19">
    <source>
        <dbReference type="Proteomes" id="UP000799439"/>
    </source>
</evidence>
<evidence type="ECO:0000256" key="6">
    <source>
        <dbReference type="ARBA" id="ARBA00022553"/>
    </source>
</evidence>
<dbReference type="EC" id="1.1.1.100" evidence="2"/>
<dbReference type="GO" id="GO:0004312">
    <property type="term" value="F:fatty acid synthase activity"/>
    <property type="evidence" value="ECO:0007669"/>
    <property type="project" value="InterPro"/>
</dbReference>
<accession>A0A9P4MGS9</accession>
<dbReference type="SUPFAM" id="SSF51735">
    <property type="entry name" value="NAD(P)-binding Rossmann-fold domains"/>
    <property type="match status" value="1"/>
</dbReference>
<dbReference type="InterPro" id="IPR016035">
    <property type="entry name" value="Acyl_Trfase/lysoPLipase"/>
</dbReference>
<dbReference type="InterPro" id="IPR050830">
    <property type="entry name" value="Fungal_FAS"/>
</dbReference>
<gene>
    <name evidence="18" type="ORF">K461DRAFT_260618</name>
</gene>
<dbReference type="GO" id="GO:0004315">
    <property type="term" value="F:3-oxoacyl-[acyl-carrier-protein] synthase activity"/>
    <property type="evidence" value="ECO:0007669"/>
    <property type="project" value="UniProtKB-EC"/>
</dbReference>
<keyword evidence="5 13" id="KW-0596">Phosphopantetheine</keyword>
<dbReference type="GO" id="GO:0042759">
    <property type="term" value="P:long-chain fatty acid biosynthetic process"/>
    <property type="evidence" value="ECO:0007669"/>
    <property type="project" value="UniProtKB-UniRule"/>
</dbReference>
<sequence>MVAQQHEQELAHVLLTELLAYQFAMPVRWIETQNQIICQNNVDRVIEFGPSTTLATMFQKNIDATGIQENDDANGKHRTFLAISRDYDDICCKHVPESGMHNDVNPIVPESVTQLTAPAITETAAQVVGSSVQLPRIADTIVPAIVPLRTLIAFDMKRSLDEVTLNSTVKTLAAGRSTVQNEVIGNLIEEFGTLPIDAENTMLAELAASLQTSYNGRLGKRSKALISKMFSAKMPPGFGQEAVRKHLRGRWGLQIGRQDAVLLLSIIHQPSARLENAASTTELFDDLVKLYLKSHDLPIPEFVSSTTQQDSGIAALDSKVADKILKDQQILQEKILSVLADHAGSQVGRPTHISDSVLSEVQNKYDMCSSELGDTFLDGIKPMFEAGHARTYDSYWNWVQVDLIRTLNMAPVMDKKTIAKVRQLQKRLLSNPDRRVSDTLSFYEKQTKAHGSDITSRYIEMLQNPDLESPFATGHDCTHRYSFELDKSNSRDVRHDCQCPPRDRLCFPPVEKCGMRMPGRPNKCLHRNPILTKHHGVWGTDASLTAAYARACRDVNHYPNLFGKKNVLITGAGSNSIGAAVLVQLLQLGARIFVATSRPLSESGKSYQDLYACYGGPGSLTVIPCNLSSRQDIESMVSYICDKDQLGLDLDFIVPFAAISQIGKEIDNIDSQAELAQRLMLTNVIRLVGAIKQNKQSHNSQTRPAQVLLPLSPNRGTFGKDGLYSESKLGLMVLLNKWSSEGWADYLSICGVVIGWTMGTGLMAQNDKLAATVSARGVTVFTQAEMAKHIVNLMLPPFTTAAQSQCIVADLNGGLDGLDDLAQIISSIRTDALAETEKRAAVQVNLEADQKLISGDASHNDDSGVKVKSSVNMNLHFPRLYDYHKDLAPIHRDLDGMIDLESVVVVVGFAEVGPWGSSRTRWEIEAYGALSEAGCLELAIIMSLVKRAPVSITPQSISQSHWLDADTGEPVQEVDAKARYEKRILEGTGLRLIQPRSFDHPDRDKKQFLQEILVQHDLEPFQTSIEVAQDFEREHGAKAEISPIDGSDEFLVKIKKGALLYIPKSSKYEHTVVGQVPTGWNPAAYGIPQTIFNQVDQSTLYALICAAETFMSAGITDIYELYQHIHTSDLANCVGSGVGGGSSLHKLFRQRYLDKPVQNDILAETFINTTSAWINMLLLSSSGPNRTPVAACATALESLNQGYDLITSGVAKVCLVGGFDDMTNDTSHEFANMKATNNTTEDMRDFGRSASETSRPTASSRRGFVESEGCGMQLLTSAQTALDFGLPIHAIIAGVYSAADKIGRSVPAPGKGILSTVRETPSPFPSPLLNLAYRRRALDMKLQCLEDEKRMQLEYIRSLSPGPTPAEEKDILAAHARSVRLARQQYGNTFFATDERISPLRGALAVWNLTADDICLASMHGTSTVLNERNEVEIIHRQLAQLGRSEGNPILAVCQKYLTGHPKGAAGAWMLNGACQAMDANLVPGNRNADDIDAQLRQWELVAFPGEKVEVRDVKAFMLTSFGFGQKGAEVLGVSPRFVLGTVGEEEYGRYCGRRERRERRAVREWRGRWWRGKVVDVKEEPPYGEGEGEMVRWMVDAGARVRQNGGGVDGGSS</sequence>
<evidence type="ECO:0000256" key="1">
    <source>
        <dbReference type="ARBA" id="ARBA00007485"/>
    </source>
</evidence>
<feature type="region of interest" description="Disordered" evidence="16">
    <location>
        <begin position="1241"/>
        <end position="1263"/>
    </location>
</feature>